<evidence type="ECO:0000256" key="17">
    <source>
        <dbReference type="ARBA" id="ARBA00077216"/>
    </source>
</evidence>
<dbReference type="InterPro" id="IPR052096">
    <property type="entry name" value="Endocannabinoid_amidase"/>
</dbReference>
<evidence type="ECO:0000256" key="6">
    <source>
        <dbReference type="ARBA" id="ARBA00022963"/>
    </source>
</evidence>
<evidence type="ECO:0000256" key="3">
    <source>
        <dbReference type="ARBA" id="ARBA00012112"/>
    </source>
</evidence>
<keyword evidence="7" id="KW-0443">Lipid metabolism</keyword>
<evidence type="ECO:0000256" key="19">
    <source>
        <dbReference type="PIRSR" id="PIRSR001221-2"/>
    </source>
</evidence>
<dbReference type="GO" id="GO:0017064">
    <property type="term" value="F:fatty acid amide hydrolase activity"/>
    <property type="evidence" value="ECO:0007669"/>
    <property type="project" value="UniProtKB-EC"/>
</dbReference>
<evidence type="ECO:0000313" key="22">
    <source>
        <dbReference type="WBParaSite" id="PSAMB.scaffold5796size10865.g27318.t1"/>
    </source>
</evidence>
<dbReference type="Gene3D" id="3.90.1300.10">
    <property type="entry name" value="Amidase signature (AS) domain"/>
    <property type="match status" value="1"/>
</dbReference>
<dbReference type="SUPFAM" id="SSF75304">
    <property type="entry name" value="Amidase signature (AS) enzymes"/>
    <property type="match status" value="1"/>
</dbReference>
<keyword evidence="5" id="KW-0378">Hydrolase</keyword>
<comment type="catalytic activity">
    <reaction evidence="11">
        <text>N-(5Z,8Z,11Z,14Z-eicosatetraenoyl)-L-serine + H2O = (5Z,8Z,11Z,14Z)-eicosatetraenoate + L-serine</text>
        <dbReference type="Rhea" id="RHEA:64116"/>
        <dbReference type="ChEBI" id="CHEBI:15377"/>
        <dbReference type="ChEBI" id="CHEBI:32395"/>
        <dbReference type="ChEBI" id="CHEBI:33384"/>
        <dbReference type="ChEBI" id="CHEBI:149697"/>
    </reaction>
    <physiologicalReaction direction="left-to-right" evidence="11">
        <dbReference type="Rhea" id="RHEA:64117"/>
    </physiologicalReaction>
</comment>
<dbReference type="GO" id="GO:0009062">
    <property type="term" value="P:fatty acid catabolic process"/>
    <property type="evidence" value="ECO:0007669"/>
    <property type="project" value="TreeGrafter"/>
</dbReference>
<keyword evidence="21" id="KW-1185">Reference proteome</keyword>
<evidence type="ECO:0000259" key="20">
    <source>
        <dbReference type="Pfam" id="PF01425"/>
    </source>
</evidence>
<accession>A0A914X048</accession>
<comment type="catalytic activity">
    <reaction evidence="13">
        <text>N-(9Z-hexadecenoyl) ethanolamine + H2O = (9Z)-hexadecenoate + ethanolamine</text>
        <dbReference type="Rhea" id="RHEA:35563"/>
        <dbReference type="ChEBI" id="CHEBI:15377"/>
        <dbReference type="ChEBI" id="CHEBI:32372"/>
        <dbReference type="ChEBI" id="CHEBI:57603"/>
        <dbReference type="ChEBI" id="CHEBI:71465"/>
    </reaction>
    <physiologicalReaction direction="left-to-right" evidence="13">
        <dbReference type="Rhea" id="RHEA:35564"/>
    </physiologicalReaction>
</comment>
<dbReference type="PANTHER" id="PTHR45847">
    <property type="entry name" value="FATTY ACID AMIDE HYDROLASE"/>
    <property type="match status" value="1"/>
</dbReference>
<feature type="active site" description="Charge relay system" evidence="18">
    <location>
        <position position="139"/>
    </location>
</feature>
<dbReference type="InterPro" id="IPR023631">
    <property type="entry name" value="Amidase_dom"/>
</dbReference>
<dbReference type="GO" id="GO:0004040">
    <property type="term" value="F:amidase activity"/>
    <property type="evidence" value="ECO:0007669"/>
    <property type="project" value="TreeGrafter"/>
</dbReference>
<dbReference type="Proteomes" id="UP000887566">
    <property type="component" value="Unplaced"/>
</dbReference>
<dbReference type="Pfam" id="PF01425">
    <property type="entry name" value="Amidase"/>
    <property type="match status" value="1"/>
</dbReference>
<feature type="binding site" evidence="19">
    <location>
        <position position="214"/>
    </location>
    <ligand>
        <name>substrate</name>
    </ligand>
</feature>
<keyword evidence="4" id="KW-0597">Phosphoprotein</keyword>
<evidence type="ECO:0000256" key="15">
    <source>
        <dbReference type="ARBA" id="ARBA00052458"/>
    </source>
</evidence>
<proteinExistence type="inferred from homology"/>
<evidence type="ECO:0000256" key="2">
    <source>
        <dbReference type="ARBA" id="ARBA00009199"/>
    </source>
</evidence>
<comment type="catalytic activity">
    <reaction evidence="1">
        <text>(9Z)-octadecenamide + H2O = (9Z)-octadecenoate + NH4(+)</text>
        <dbReference type="Rhea" id="RHEA:26506"/>
        <dbReference type="ChEBI" id="CHEBI:15377"/>
        <dbReference type="ChEBI" id="CHEBI:28938"/>
        <dbReference type="ChEBI" id="CHEBI:30823"/>
        <dbReference type="ChEBI" id="CHEBI:116314"/>
        <dbReference type="EC" id="3.5.1.99"/>
    </reaction>
    <physiologicalReaction direction="left-to-right" evidence="1">
        <dbReference type="Rhea" id="RHEA:26507"/>
    </physiologicalReaction>
</comment>
<feature type="domain" description="Amidase" evidence="20">
    <location>
        <begin position="85"/>
        <end position="557"/>
    </location>
</feature>
<feature type="binding site" evidence="19">
    <location>
        <position position="188"/>
    </location>
    <ligand>
        <name>substrate</name>
    </ligand>
</feature>
<comment type="catalytic activity">
    <reaction evidence="10">
        <text>N-(5Z,8Z,11Z,14Z-eicosatetraenoyl)-ethanolamine + H2O = ethanolamine + (5Z,8Z,11Z,14Z)-eicosatetraenoate</text>
        <dbReference type="Rhea" id="RHEA:26136"/>
        <dbReference type="ChEBI" id="CHEBI:2700"/>
        <dbReference type="ChEBI" id="CHEBI:15377"/>
        <dbReference type="ChEBI" id="CHEBI:32395"/>
        <dbReference type="ChEBI" id="CHEBI:57603"/>
        <dbReference type="EC" id="3.5.1.99"/>
    </reaction>
    <physiologicalReaction direction="left-to-right" evidence="10">
        <dbReference type="Rhea" id="RHEA:26137"/>
    </physiologicalReaction>
</comment>
<feature type="active site" description="Charge relay system" evidence="18">
    <location>
        <position position="214"/>
    </location>
</feature>
<reference evidence="22" key="1">
    <citation type="submission" date="2022-11" db="UniProtKB">
        <authorList>
            <consortium name="WormBaseParasite"/>
        </authorList>
    </citation>
    <scope>IDENTIFICATION</scope>
</reference>
<dbReference type="EC" id="3.5.1.99" evidence="3"/>
<comment type="catalytic activity">
    <reaction evidence="15">
        <text>N-docosanoyl-ethanolamine + H2O = docosanoate + ethanolamine</text>
        <dbReference type="Rhea" id="RHEA:63128"/>
        <dbReference type="ChEBI" id="CHEBI:15377"/>
        <dbReference type="ChEBI" id="CHEBI:23858"/>
        <dbReference type="ChEBI" id="CHEBI:57603"/>
        <dbReference type="ChEBI" id="CHEBI:146186"/>
    </reaction>
    <physiologicalReaction direction="left-to-right" evidence="15">
        <dbReference type="Rhea" id="RHEA:63129"/>
    </physiologicalReaction>
</comment>
<comment type="catalytic activity">
    <reaction evidence="16">
        <text>N-(5Z,8Z,11Z,14Z)-eicosatetraenoyl-glycine + H2O = (5Z,8Z,11Z,14Z)-eicosatetraenoate + glycine</text>
        <dbReference type="Rhea" id="RHEA:64108"/>
        <dbReference type="ChEBI" id="CHEBI:15377"/>
        <dbReference type="ChEBI" id="CHEBI:32395"/>
        <dbReference type="ChEBI" id="CHEBI:57305"/>
        <dbReference type="ChEBI" id="CHEBI:59002"/>
    </reaction>
    <physiologicalReaction direction="left-to-right" evidence="16">
        <dbReference type="Rhea" id="RHEA:64109"/>
    </physiologicalReaction>
</comment>
<evidence type="ECO:0000256" key="13">
    <source>
        <dbReference type="ARBA" id="ARBA00051346"/>
    </source>
</evidence>
<comment type="catalytic activity">
    <reaction evidence="12">
        <text>N-(15Z-tetracosenoyl)-ethanolamine + H2O = (15Z)-tetracosenoate + ethanolamine</text>
        <dbReference type="Rhea" id="RHEA:63144"/>
        <dbReference type="ChEBI" id="CHEBI:15377"/>
        <dbReference type="ChEBI" id="CHEBI:32392"/>
        <dbReference type="ChEBI" id="CHEBI:57603"/>
        <dbReference type="ChEBI" id="CHEBI:146187"/>
    </reaction>
    <physiologicalReaction direction="left-to-right" evidence="12">
        <dbReference type="Rhea" id="RHEA:63145"/>
    </physiologicalReaction>
</comment>
<comment type="similarity">
    <text evidence="2">Belongs to the amidase family.</text>
</comment>
<dbReference type="PANTHER" id="PTHR45847:SF10">
    <property type="entry name" value="FATTY ACID AMIDE HYDROLASE 1"/>
    <property type="match status" value="1"/>
</dbReference>
<dbReference type="FunFam" id="3.90.1300.10:FF:000001">
    <property type="entry name" value="Fatty-acid amide hydrolase 1"/>
    <property type="match status" value="1"/>
</dbReference>
<protein>
    <recommendedName>
        <fullName evidence="3">fatty acid amide hydrolase</fullName>
        <ecNumber evidence="3">3.5.1.99</ecNumber>
    </recommendedName>
    <alternativeName>
        <fullName evidence="17">Anandamide amidohydrolase 1</fullName>
    </alternativeName>
</protein>
<sequence length="575" mass="63976">MWWILALIGVLTAIYWLRRRSARGRQVAKLQMAIERRVEERQRSIDGVRKSLDSIDASVRSAIQTLSFSQLVESLQEGKYSAAQALRAYQEKAIAAHEKTNCLTLFIHEAESWAAELDEKAKSSDYKKPPLFGIPVSIKECVNVKGYDQTRGYAQGLGDEAKEDATIVSHLKALGAVPFVLTNVPQSLLSYACSNPIYGTTGNPYDPTKVPGGSSGGESALIASGGSPLGIGGDVGGSIRIPCHFTGIAGIKPSHIRLSHRGTRGSVPGRPLINASDGPMAADVDTCAFMLRHMWTGDWLFSRDPYVAPVPWREEIYSSERKLIIGYYDDDKWFLPTPALRRAVQEAKEILEKAGHRLIRFDPPDVSAAFSHFVSAVSVDGGTYLLNRLDNDILDDTYKPIVRLYRIPLLVQRALSYLLRPIYPRLATALRCMPRNTSELRSVYERIELYRERFTRQMEQLGLDAIICPVQVMPAVPHDVPMKVFATVSYTGLFNLLDYAAGVVRVTEVSEEDEQALENYPVNDPWDKVVKEASKGAVGLPIAVQCVAPPFREEICLRVMREIETGVRTKTDRKH</sequence>
<dbReference type="InterPro" id="IPR036928">
    <property type="entry name" value="AS_sf"/>
</dbReference>
<evidence type="ECO:0000256" key="1">
    <source>
        <dbReference type="ARBA" id="ARBA00000208"/>
    </source>
</evidence>
<dbReference type="PROSITE" id="PS00571">
    <property type="entry name" value="AMIDASES"/>
    <property type="match status" value="1"/>
</dbReference>
<evidence type="ECO:0000256" key="8">
    <source>
        <dbReference type="ARBA" id="ARBA00047450"/>
    </source>
</evidence>
<dbReference type="PIRSF" id="PIRSF001221">
    <property type="entry name" value="Amidase_fungi"/>
    <property type="match status" value="1"/>
</dbReference>
<evidence type="ECO:0000256" key="4">
    <source>
        <dbReference type="ARBA" id="ARBA00022553"/>
    </source>
</evidence>
<evidence type="ECO:0000256" key="18">
    <source>
        <dbReference type="PIRSR" id="PIRSR001221-1"/>
    </source>
</evidence>
<evidence type="ECO:0000256" key="11">
    <source>
        <dbReference type="ARBA" id="ARBA00050294"/>
    </source>
</evidence>
<evidence type="ECO:0000256" key="7">
    <source>
        <dbReference type="ARBA" id="ARBA00023098"/>
    </source>
</evidence>
<keyword evidence="6" id="KW-0442">Lipid degradation</keyword>
<name>A0A914X048_9BILA</name>
<dbReference type="WBParaSite" id="PSAMB.scaffold5796size10865.g27318.t1">
    <property type="protein sequence ID" value="PSAMB.scaffold5796size10865.g27318.t1"/>
    <property type="gene ID" value="PSAMB.scaffold5796size10865.g27318"/>
</dbReference>
<dbReference type="AlphaFoldDB" id="A0A914X048"/>
<evidence type="ECO:0000256" key="5">
    <source>
        <dbReference type="ARBA" id="ARBA00022801"/>
    </source>
</evidence>
<comment type="catalytic activity">
    <reaction evidence="8">
        <text>(9Z)-octadecenoate + glycine = N-(9Z-octadecenoyl)glycine + H2O</text>
        <dbReference type="Rhea" id="RHEA:51316"/>
        <dbReference type="ChEBI" id="CHEBI:15377"/>
        <dbReference type="ChEBI" id="CHEBI:30823"/>
        <dbReference type="ChEBI" id="CHEBI:57305"/>
        <dbReference type="ChEBI" id="CHEBI:133992"/>
    </reaction>
    <physiologicalReaction direction="right-to-left" evidence="8">
        <dbReference type="Rhea" id="RHEA:51318"/>
    </physiologicalReaction>
</comment>
<feature type="active site" description="Acyl-ester intermediate" evidence="18">
    <location>
        <position position="238"/>
    </location>
</feature>
<dbReference type="InterPro" id="IPR020556">
    <property type="entry name" value="Amidase_CS"/>
</dbReference>
<feature type="binding site" evidence="19">
    <location>
        <begin position="235"/>
        <end position="238"/>
    </location>
    <ligand>
        <name>substrate</name>
    </ligand>
</feature>
<comment type="catalytic activity">
    <reaction evidence="14">
        <text>N-octadecanoyl ethanolamine + H2O = octadecanoate + ethanolamine</text>
        <dbReference type="Rhea" id="RHEA:63124"/>
        <dbReference type="ChEBI" id="CHEBI:15377"/>
        <dbReference type="ChEBI" id="CHEBI:25629"/>
        <dbReference type="ChEBI" id="CHEBI:57603"/>
        <dbReference type="ChEBI" id="CHEBI:85299"/>
    </reaction>
    <physiologicalReaction direction="left-to-right" evidence="14">
        <dbReference type="Rhea" id="RHEA:63125"/>
    </physiologicalReaction>
</comment>
<organism evidence="21 22">
    <name type="scientific">Plectus sambesii</name>
    <dbReference type="NCBI Taxonomy" id="2011161"/>
    <lineage>
        <taxon>Eukaryota</taxon>
        <taxon>Metazoa</taxon>
        <taxon>Ecdysozoa</taxon>
        <taxon>Nematoda</taxon>
        <taxon>Chromadorea</taxon>
        <taxon>Plectida</taxon>
        <taxon>Plectina</taxon>
        <taxon>Plectoidea</taxon>
        <taxon>Plectidae</taxon>
        <taxon>Plectus</taxon>
    </lineage>
</organism>
<evidence type="ECO:0000256" key="10">
    <source>
        <dbReference type="ARBA" id="ARBA00048606"/>
    </source>
</evidence>
<evidence type="ECO:0000256" key="9">
    <source>
        <dbReference type="ARBA" id="ARBA00048052"/>
    </source>
</evidence>
<evidence type="ECO:0000313" key="21">
    <source>
        <dbReference type="Proteomes" id="UP000887566"/>
    </source>
</evidence>
<evidence type="ECO:0000256" key="14">
    <source>
        <dbReference type="ARBA" id="ARBA00051454"/>
    </source>
</evidence>
<evidence type="ECO:0000256" key="16">
    <source>
        <dbReference type="ARBA" id="ARBA00052709"/>
    </source>
</evidence>
<evidence type="ECO:0000256" key="12">
    <source>
        <dbReference type="ARBA" id="ARBA00050992"/>
    </source>
</evidence>
<comment type="catalytic activity">
    <reaction evidence="9">
        <text>N-(9Z-octadecenoyl) ethanolamine + H2O = ethanolamine + (9Z)-octadecenoate</text>
        <dbReference type="Rhea" id="RHEA:45060"/>
        <dbReference type="ChEBI" id="CHEBI:15377"/>
        <dbReference type="ChEBI" id="CHEBI:30823"/>
        <dbReference type="ChEBI" id="CHEBI:57603"/>
        <dbReference type="ChEBI" id="CHEBI:71466"/>
    </reaction>
    <physiologicalReaction direction="left-to-right" evidence="9">
        <dbReference type="Rhea" id="RHEA:45061"/>
    </physiologicalReaction>
</comment>